<dbReference type="GO" id="GO:0006352">
    <property type="term" value="P:DNA-templated transcription initiation"/>
    <property type="evidence" value="ECO:0007669"/>
    <property type="project" value="InterPro"/>
</dbReference>
<evidence type="ECO:0000259" key="6">
    <source>
        <dbReference type="Pfam" id="PF04542"/>
    </source>
</evidence>
<evidence type="ECO:0000256" key="5">
    <source>
        <dbReference type="ARBA" id="ARBA00023163"/>
    </source>
</evidence>
<gene>
    <name evidence="8" type="ORF">FYC62_13275</name>
</gene>
<keyword evidence="4" id="KW-0238">DNA-binding</keyword>
<dbReference type="KEGG" id="pej:FYC62_13275"/>
<dbReference type="GO" id="GO:0003677">
    <property type="term" value="F:DNA binding"/>
    <property type="evidence" value="ECO:0007669"/>
    <property type="project" value="UniProtKB-KW"/>
</dbReference>
<evidence type="ECO:0000256" key="1">
    <source>
        <dbReference type="ARBA" id="ARBA00010641"/>
    </source>
</evidence>
<dbReference type="InterPro" id="IPR014284">
    <property type="entry name" value="RNA_pol_sigma-70_dom"/>
</dbReference>
<dbReference type="PANTHER" id="PTHR43133:SF8">
    <property type="entry name" value="RNA POLYMERASE SIGMA FACTOR HI_1459-RELATED"/>
    <property type="match status" value="1"/>
</dbReference>
<dbReference type="EMBL" id="CP043329">
    <property type="protein sequence ID" value="QEK53331.1"/>
    <property type="molecule type" value="Genomic_DNA"/>
</dbReference>
<proteinExistence type="inferred from homology"/>
<reference evidence="8 9" key="1">
    <citation type="submission" date="2019-08" db="EMBL/GenBank/DDBJ databases">
        <title>Pedobacter sp. nov., isolated from Han river, South Korea.</title>
        <authorList>
            <person name="Lee D.-H."/>
            <person name="Kim Y.-S."/>
            <person name="Hwang E.-M."/>
            <person name="Le Tran T.C."/>
            <person name="Cha C.-J."/>
        </authorList>
    </citation>
    <scope>NUCLEOTIDE SEQUENCE [LARGE SCALE GENOMIC DNA]</scope>
    <source>
        <strain evidence="8 9">CJ43</strain>
    </source>
</reference>
<dbReference type="InterPro" id="IPR013249">
    <property type="entry name" value="RNA_pol_sigma70_r4_t2"/>
</dbReference>
<dbReference type="InterPro" id="IPR039425">
    <property type="entry name" value="RNA_pol_sigma-70-like"/>
</dbReference>
<evidence type="ECO:0000256" key="4">
    <source>
        <dbReference type="ARBA" id="ARBA00023125"/>
    </source>
</evidence>
<name>A0A5C0VPH3_9SPHI</name>
<keyword evidence="3" id="KW-0731">Sigma factor</keyword>
<dbReference type="Pfam" id="PF08281">
    <property type="entry name" value="Sigma70_r4_2"/>
    <property type="match status" value="1"/>
</dbReference>
<accession>A0A5C0VPH3</accession>
<evidence type="ECO:0000313" key="9">
    <source>
        <dbReference type="Proteomes" id="UP000323653"/>
    </source>
</evidence>
<keyword evidence="2" id="KW-0805">Transcription regulation</keyword>
<dbReference type="AlphaFoldDB" id="A0A5C0VPH3"/>
<dbReference type="InterPro" id="IPR007627">
    <property type="entry name" value="RNA_pol_sigma70_r2"/>
</dbReference>
<dbReference type="GO" id="GO:0016987">
    <property type="term" value="F:sigma factor activity"/>
    <property type="evidence" value="ECO:0007669"/>
    <property type="project" value="UniProtKB-KW"/>
</dbReference>
<evidence type="ECO:0000256" key="3">
    <source>
        <dbReference type="ARBA" id="ARBA00023082"/>
    </source>
</evidence>
<dbReference type="Proteomes" id="UP000323653">
    <property type="component" value="Chromosome"/>
</dbReference>
<dbReference type="InterPro" id="IPR013325">
    <property type="entry name" value="RNA_pol_sigma_r2"/>
</dbReference>
<protein>
    <submittedName>
        <fullName evidence="8">Sigma-70 family RNA polymerase sigma factor</fullName>
    </submittedName>
</protein>
<dbReference type="NCBIfam" id="TIGR02937">
    <property type="entry name" value="sigma70-ECF"/>
    <property type="match status" value="1"/>
</dbReference>
<feature type="domain" description="RNA polymerase sigma factor 70 region 4 type 2" evidence="7">
    <location>
        <begin position="92"/>
        <end position="144"/>
    </location>
</feature>
<dbReference type="SUPFAM" id="SSF88946">
    <property type="entry name" value="Sigma2 domain of RNA polymerase sigma factors"/>
    <property type="match status" value="1"/>
</dbReference>
<dbReference type="InterPro" id="IPR036388">
    <property type="entry name" value="WH-like_DNA-bd_sf"/>
</dbReference>
<dbReference type="Gene3D" id="1.10.10.10">
    <property type="entry name" value="Winged helix-like DNA-binding domain superfamily/Winged helix DNA-binding domain"/>
    <property type="match status" value="1"/>
</dbReference>
<dbReference type="SUPFAM" id="SSF88659">
    <property type="entry name" value="Sigma3 and sigma4 domains of RNA polymerase sigma factors"/>
    <property type="match status" value="1"/>
</dbReference>
<evidence type="ECO:0000313" key="8">
    <source>
        <dbReference type="EMBL" id="QEK53331.1"/>
    </source>
</evidence>
<dbReference type="Pfam" id="PF04542">
    <property type="entry name" value="Sigma70_r2"/>
    <property type="match status" value="1"/>
</dbReference>
<organism evidence="8 9">
    <name type="scientific">Pedobacter aquae</name>
    <dbReference type="NCBI Taxonomy" id="2605747"/>
    <lineage>
        <taxon>Bacteria</taxon>
        <taxon>Pseudomonadati</taxon>
        <taxon>Bacteroidota</taxon>
        <taxon>Sphingobacteriia</taxon>
        <taxon>Sphingobacteriales</taxon>
        <taxon>Sphingobacteriaceae</taxon>
        <taxon>Pedobacter</taxon>
    </lineage>
</organism>
<keyword evidence="5" id="KW-0804">Transcription</keyword>
<dbReference type="Gene3D" id="1.10.1740.10">
    <property type="match status" value="1"/>
</dbReference>
<keyword evidence="9" id="KW-1185">Reference proteome</keyword>
<dbReference type="InterPro" id="IPR013324">
    <property type="entry name" value="RNA_pol_sigma_r3/r4-like"/>
</dbReference>
<comment type="similarity">
    <text evidence="1">Belongs to the sigma-70 factor family. ECF subfamily.</text>
</comment>
<feature type="domain" description="RNA polymerase sigma-70 region 2" evidence="6">
    <location>
        <begin position="2"/>
        <end position="62"/>
    </location>
</feature>
<sequence length="153" mass="18082">MPLVYGVALKYLKDEELSKDTVIQIFEELIQKVKTHEISYFKSWLYVVCRNFCLMALRKAQKNITISFDDVLMENEPFLHHEDSQEKEQKLKAMERCLESLNEEQKLSVDLFYLQQKCYAEVATLTGYELQKVKSYIQNGKRNLKICIEKNGE</sequence>
<evidence type="ECO:0000259" key="7">
    <source>
        <dbReference type="Pfam" id="PF08281"/>
    </source>
</evidence>
<evidence type="ECO:0000256" key="2">
    <source>
        <dbReference type="ARBA" id="ARBA00023015"/>
    </source>
</evidence>
<dbReference type="PANTHER" id="PTHR43133">
    <property type="entry name" value="RNA POLYMERASE ECF-TYPE SIGMA FACTO"/>
    <property type="match status" value="1"/>
</dbReference>